<dbReference type="PANTHER" id="PTHR43830">
    <property type="entry name" value="PROTEIN PSP1"/>
    <property type="match status" value="1"/>
</dbReference>
<dbReference type="OrthoDB" id="243127at2759"/>
<dbReference type="PROSITE" id="PS51411">
    <property type="entry name" value="PSP1_C"/>
    <property type="match status" value="1"/>
</dbReference>
<evidence type="ECO:0000256" key="1">
    <source>
        <dbReference type="SAM" id="MobiDB-lite"/>
    </source>
</evidence>
<name>A0A139AJ37_GONPJ</name>
<accession>A0A139AJ37</accession>
<protein>
    <submittedName>
        <fullName evidence="3">PSP1-domain-containing protein</fullName>
    </submittedName>
</protein>
<feature type="region of interest" description="Disordered" evidence="1">
    <location>
        <begin position="187"/>
        <end position="269"/>
    </location>
</feature>
<dbReference type="NCBIfam" id="NF041131">
    <property type="entry name" value="RicT_YaaT_fam"/>
    <property type="match status" value="1"/>
</dbReference>
<dbReference type="InterPro" id="IPR047767">
    <property type="entry name" value="PSP1-like"/>
</dbReference>
<feature type="compositionally biased region" description="Low complexity" evidence="1">
    <location>
        <begin position="211"/>
        <end position="241"/>
    </location>
</feature>
<keyword evidence="4" id="KW-1185">Reference proteome</keyword>
<feature type="domain" description="PSP1 C-terminal" evidence="2">
    <location>
        <begin position="81"/>
        <end position="166"/>
    </location>
</feature>
<dbReference type="EMBL" id="KQ965750">
    <property type="protein sequence ID" value="KXS16749.1"/>
    <property type="molecule type" value="Genomic_DNA"/>
</dbReference>
<gene>
    <name evidence="3" type="ORF">M427DRAFT_97518</name>
</gene>
<dbReference type="InterPro" id="IPR007557">
    <property type="entry name" value="PSP1_C"/>
</dbReference>
<sequence>KWPAYVVEFKAGRKDFFYCPELGLVIHRGDFVIVEADRGKDLGKVIHDSIANPAQMQYYQQLYAESMLDQNPGRGAEIQPKRIFRLAHQSELAMLPSKIHDEELALATCQQRVKAKRLPMEVVDAEYQWDRRKLTYYFVSDRRIDFRELVRELFKIYKTRIWLCACVSNAAQGRINERQILGQIIDGMPPPQEMSRVESAGSGGPGPNMGGPPSSLLQAQGLSAGPPPGLSGSPVFGSGFPTLPSPGSLPASTRTQLSMGGPGGRFGSR</sequence>
<dbReference type="Proteomes" id="UP000070544">
    <property type="component" value="Unassembled WGS sequence"/>
</dbReference>
<evidence type="ECO:0000259" key="2">
    <source>
        <dbReference type="PROSITE" id="PS51411"/>
    </source>
</evidence>
<reference evidence="3 4" key="1">
    <citation type="journal article" date="2015" name="Genome Biol. Evol.">
        <title>Phylogenomic analyses indicate that early fungi evolved digesting cell walls of algal ancestors of land plants.</title>
        <authorList>
            <person name="Chang Y."/>
            <person name="Wang S."/>
            <person name="Sekimoto S."/>
            <person name="Aerts A.L."/>
            <person name="Choi C."/>
            <person name="Clum A."/>
            <person name="LaButti K.M."/>
            <person name="Lindquist E.A."/>
            <person name="Yee Ngan C."/>
            <person name="Ohm R.A."/>
            <person name="Salamov A.A."/>
            <person name="Grigoriev I.V."/>
            <person name="Spatafora J.W."/>
            <person name="Berbee M.L."/>
        </authorList>
    </citation>
    <scope>NUCLEOTIDE SEQUENCE [LARGE SCALE GENOMIC DNA]</scope>
    <source>
        <strain evidence="3 4">JEL478</strain>
    </source>
</reference>
<dbReference type="PANTHER" id="PTHR43830:SF3">
    <property type="entry name" value="PROTEIN PSP1"/>
    <property type="match status" value="1"/>
</dbReference>
<feature type="non-terminal residue" evidence="3">
    <location>
        <position position="1"/>
    </location>
</feature>
<dbReference type="AlphaFoldDB" id="A0A139AJ37"/>
<evidence type="ECO:0000313" key="4">
    <source>
        <dbReference type="Proteomes" id="UP000070544"/>
    </source>
</evidence>
<evidence type="ECO:0000313" key="3">
    <source>
        <dbReference type="EMBL" id="KXS16749.1"/>
    </source>
</evidence>
<organism evidence="3 4">
    <name type="scientific">Gonapodya prolifera (strain JEL478)</name>
    <name type="common">Monoblepharis prolifera</name>
    <dbReference type="NCBI Taxonomy" id="1344416"/>
    <lineage>
        <taxon>Eukaryota</taxon>
        <taxon>Fungi</taxon>
        <taxon>Fungi incertae sedis</taxon>
        <taxon>Chytridiomycota</taxon>
        <taxon>Chytridiomycota incertae sedis</taxon>
        <taxon>Monoblepharidomycetes</taxon>
        <taxon>Monoblepharidales</taxon>
        <taxon>Gonapodyaceae</taxon>
        <taxon>Gonapodya</taxon>
    </lineage>
</organism>
<proteinExistence type="predicted"/>
<dbReference type="Pfam" id="PF04468">
    <property type="entry name" value="PSP1"/>
    <property type="match status" value="1"/>
</dbReference>
<dbReference type="GO" id="GO:0005737">
    <property type="term" value="C:cytoplasm"/>
    <property type="evidence" value="ECO:0007669"/>
    <property type="project" value="TreeGrafter"/>
</dbReference>
<feature type="compositionally biased region" description="Gly residues" evidence="1">
    <location>
        <begin position="260"/>
        <end position="269"/>
    </location>
</feature>